<keyword evidence="2" id="KW-1185">Reference proteome</keyword>
<gene>
    <name evidence="1" type="ORF">GMARGA_LOCUS3285</name>
</gene>
<organism evidence="1 2">
    <name type="scientific">Gigaspora margarita</name>
    <dbReference type="NCBI Taxonomy" id="4874"/>
    <lineage>
        <taxon>Eukaryota</taxon>
        <taxon>Fungi</taxon>
        <taxon>Fungi incertae sedis</taxon>
        <taxon>Mucoromycota</taxon>
        <taxon>Glomeromycotina</taxon>
        <taxon>Glomeromycetes</taxon>
        <taxon>Diversisporales</taxon>
        <taxon>Gigasporaceae</taxon>
        <taxon>Gigaspora</taxon>
    </lineage>
</organism>
<protein>
    <submittedName>
        <fullName evidence="1">19853_t:CDS:1</fullName>
    </submittedName>
</protein>
<evidence type="ECO:0000313" key="1">
    <source>
        <dbReference type="EMBL" id="CAG8523719.1"/>
    </source>
</evidence>
<sequence length="167" mass="19304">MVQTLENYVVFHKSLIGYKPLGQEVISKQITGLYKRLNSRDMVEDLIQLRLKQGFLDASKLLGIDLKLREISYYLENKNTKIRKLLKTSTFFKAHRVLSKKHLFYIEQLLDSRAESMGVVPKRVAVKPNKYSVLLAGVVNINLETKDTDSGEFNNKMVPRILVYEKV</sequence>
<comment type="caution">
    <text evidence="1">The sequence shown here is derived from an EMBL/GenBank/DDBJ whole genome shotgun (WGS) entry which is preliminary data.</text>
</comment>
<dbReference type="Proteomes" id="UP000789901">
    <property type="component" value="Unassembled WGS sequence"/>
</dbReference>
<proteinExistence type="predicted"/>
<reference evidence="1 2" key="1">
    <citation type="submission" date="2021-06" db="EMBL/GenBank/DDBJ databases">
        <authorList>
            <person name="Kallberg Y."/>
            <person name="Tangrot J."/>
            <person name="Rosling A."/>
        </authorList>
    </citation>
    <scope>NUCLEOTIDE SEQUENCE [LARGE SCALE GENOMIC DNA]</scope>
    <source>
        <strain evidence="1 2">120-4 pot B 10/14</strain>
    </source>
</reference>
<name>A0ABM8W4M5_GIGMA</name>
<dbReference type="EMBL" id="CAJVQB010001164">
    <property type="protein sequence ID" value="CAG8523719.1"/>
    <property type="molecule type" value="Genomic_DNA"/>
</dbReference>
<accession>A0ABM8W4M5</accession>
<evidence type="ECO:0000313" key="2">
    <source>
        <dbReference type="Proteomes" id="UP000789901"/>
    </source>
</evidence>